<accession>A0A9D9J2D0</accession>
<evidence type="ECO:0000313" key="4">
    <source>
        <dbReference type="EMBL" id="MBO8482366.1"/>
    </source>
</evidence>
<evidence type="ECO:0000256" key="2">
    <source>
        <dbReference type="ARBA" id="ARBA00023136"/>
    </source>
</evidence>
<sequence>MMSKRSHRSVMAFAVIFPIVSLWGMFYCSAAPVPHGVQVVADSTESYGTESYILDGDTIIFKIDRATVVYERPTSSMRGTMLSKIDVDLDMINAFPKVLGNSDPLRYLQSLPGVQTNSEFDTGIYIQGCDNAHNDVSIAGVPLYGVSHLFGFFSVFNPSHFPKMTFTGATGPKNANMIGGMIRMELPSEVPAKVGGEVNVGIMSAQGTLKIPLGKKGGLFISARQSYLNLLYKRWLKLDGSPIRYDFGDYNMTWFFAPGDNDKVWADFYFGRDYASLTEIHYDAKAGMRWGNHLEAVHWEHVFSDKVKLVQTWFNSGFRFNMSLIQDELDLKMPSHIESIGYKAEVAHGDFHSGLNATWYHVLPQNPQLTGTYNESDYSQERQTGLELSLYTNYSRTFNYKWKVEAGLTGSAFMTPERKFFWGLSPSVSLSYLMPPYGAITLGYGWQHQYLFQTGLTGIGLPTEFWFLSGELSRPQISQYVSLGYEAVFLNGGLALSAELYYKKLYNQVEYKGDLFDFLNSSYSLEDALLKGRGTNYGASIMLHKQSGKLTGWISYSYSRALRRFDYPEYPSVYPANHDRPHKLTVTATYHLKKWDFGANFVYASGNPFTAPKSFYITSGFLVPEYGEHNANRMRPYIRLDLSVNYNIIKDERQECGVNFSLYNVLARKNDVMYRLKIEGDRFAYAPMSFFLNLVPSISYYHKF</sequence>
<evidence type="ECO:0000313" key="5">
    <source>
        <dbReference type="Proteomes" id="UP000823772"/>
    </source>
</evidence>
<proteinExistence type="predicted"/>
<dbReference type="GO" id="GO:0009279">
    <property type="term" value="C:cell outer membrane"/>
    <property type="evidence" value="ECO:0007669"/>
    <property type="project" value="UniProtKB-SubCell"/>
</dbReference>
<comment type="caution">
    <text evidence="4">The sequence shown here is derived from an EMBL/GenBank/DDBJ whole genome shotgun (WGS) entry which is preliminary data.</text>
</comment>
<keyword evidence="2" id="KW-0472">Membrane</keyword>
<dbReference type="SUPFAM" id="SSF56935">
    <property type="entry name" value="Porins"/>
    <property type="match status" value="1"/>
</dbReference>
<keyword evidence="4" id="KW-0675">Receptor</keyword>
<protein>
    <submittedName>
        <fullName evidence="4">TonB-dependent receptor</fullName>
    </submittedName>
</protein>
<reference evidence="4" key="2">
    <citation type="journal article" date="2021" name="PeerJ">
        <title>Extensive microbial diversity within the chicken gut microbiome revealed by metagenomics and culture.</title>
        <authorList>
            <person name="Gilroy R."/>
            <person name="Ravi A."/>
            <person name="Getino M."/>
            <person name="Pursley I."/>
            <person name="Horton D.L."/>
            <person name="Alikhan N.F."/>
            <person name="Baker D."/>
            <person name="Gharbi K."/>
            <person name="Hall N."/>
            <person name="Watson M."/>
            <person name="Adriaenssens E.M."/>
            <person name="Foster-Nyarko E."/>
            <person name="Jarju S."/>
            <person name="Secka A."/>
            <person name="Antonio M."/>
            <person name="Oren A."/>
            <person name="Chaudhuri R.R."/>
            <person name="La Ragione R."/>
            <person name="Hildebrand F."/>
            <person name="Pallen M.J."/>
        </authorList>
    </citation>
    <scope>NUCLEOTIDE SEQUENCE</scope>
    <source>
        <strain evidence="4">B3-2255</strain>
    </source>
</reference>
<comment type="subcellular location">
    <subcellularLocation>
        <location evidence="1">Cell outer membrane</location>
    </subcellularLocation>
</comment>
<dbReference type="Gene3D" id="2.40.170.20">
    <property type="entry name" value="TonB-dependent receptor, beta-barrel domain"/>
    <property type="match status" value="1"/>
</dbReference>
<keyword evidence="3" id="KW-0998">Cell outer membrane</keyword>
<evidence type="ECO:0000256" key="1">
    <source>
        <dbReference type="ARBA" id="ARBA00004442"/>
    </source>
</evidence>
<dbReference type="InterPro" id="IPR036942">
    <property type="entry name" value="Beta-barrel_TonB_sf"/>
</dbReference>
<organism evidence="4 5">
    <name type="scientific">Candidatus Merdivivens faecigallinarum</name>
    <dbReference type="NCBI Taxonomy" id="2840871"/>
    <lineage>
        <taxon>Bacteria</taxon>
        <taxon>Pseudomonadati</taxon>
        <taxon>Bacteroidota</taxon>
        <taxon>Bacteroidia</taxon>
        <taxon>Bacteroidales</taxon>
        <taxon>Muribaculaceae</taxon>
        <taxon>Muribaculaceae incertae sedis</taxon>
        <taxon>Candidatus Merdivivens</taxon>
    </lineage>
</organism>
<reference evidence="4" key="1">
    <citation type="submission" date="2020-10" db="EMBL/GenBank/DDBJ databases">
        <authorList>
            <person name="Gilroy R."/>
        </authorList>
    </citation>
    <scope>NUCLEOTIDE SEQUENCE</scope>
    <source>
        <strain evidence="4">B3-2255</strain>
    </source>
</reference>
<dbReference type="Proteomes" id="UP000823772">
    <property type="component" value="Unassembled WGS sequence"/>
</dbReference>
<name>A0A9D9J2D0_9BACT</name>
<gene>
    <name evidence="4" type="ORF">IAC87_07495</name>
</gene>
<evidence type="ECO:0000256" key="3">
    <source>
        <dbReference type="ARBA" id="ARBA00023237"/>
    </source>
</evidence>
<dbReference type="EMBL" id="JADILY010000157">
    <property type="protein sequence ID" value="MBO8482366.1"/>
    <property type="molecule type" value="Genomic_DNA"/>
</dbReference>
<dbReference type="AlphaFoldDB" id="A0A9D9J2D0"/>